<organism evidence="5 6">
    <name type="scientific">Halogeometricum limi</name>
    <dbReference type="NCBI Taxonomy" id="555875"/>
    <lineage>
        <taxon>Archaea</taxon>
        <taxon>Methanobacteriati</taxon>
        <taxon>Methanobacteriota</taxon>
        <taxon>Stenosarchaea group</taxon>
        <taxon>Halobacteria</taxon>
        <taxon>Halobacteriales</taxon>
        <taxon>Haloferacaceae</taxon>
        <taxon>Halogeometricum</taxon>
    </lineage>
</organism>
<evidence type="ECO:0000313" key="5">
    <source>
        <dbReference type="EMBL" id="SFR33099.1"/>
    </source>
</evidence>
<name>A0A1I6FT36_9EURY</name>
<keyword evidence="1 3" id="KW-0689">Ribosomal protein</keyword>
<sequence length="58" mass="6415">MSQFTVSGQFQSRDGYSSFETSIEAPNENVARDHVLSNIGSQHGLKRTQIEISEVTAE</sequence>
<keyword evidence="3" id="KW-0694">RNA-binding</keyword>
<dbReference type="OrthoDB" id="191241at2157"/>
<keyword evidence="2 3" id="KW-0687">Ribonucleoprotein</keyword>
<accession>A0A1I6FT36</accession>
<dbReference type="GO" id="GO:0003735">
    <property type="term" value="F:structural constituent of ribosome"/>
    <property type="evidence" value="ECO:0007669"/>
    <property type="project" value="InterPro"/>
</dbReference>
<dbReference type="RefSeq" id="WP_089875990.1">
    <property type="nucleotide sequence ID" value="NZ_FOYS01000001.1"/>
</dbReference>
<keyword evidence="3" id="KW-0699">rRNA-binding</keyword>
<dbReference type="HAMAP" id="MF_00273">
    <property type="entry name" value="Ribosomal_eL20"/>
    <property type="match status" value="1"/>
</dbReference>
<comment type="similarity">
    <text evidence="3">Belongs to the eukaryotic ribosomal protein eL20 family.</text>
</comment>
<evidence type="ECO:0000256" key="2">
    <source>
        <dbReference type="ARBA" id="ARBA00023274"/>
    </source>
</evidence>
<dbReference type="AlphaFoldDB" id="A0A1I6FT36"/>
<evidence type="ECO:0000256" key="3">
    <source>
        <dbReference type="HAMAP-Rule" id="MF_00273"/>
    </source>
</evidence>
<dbReference type="GO" id="GO:1990904">
    <property type="term" value="C:ribonucleoprotein complex"/>
    <property type="evidence" value="ECO:0007669"/>
    <property type="project" value="UniProtKB-KW"/>
</dbReference>
<evidence type="ECO:0000256" key="1">
    <source>
        <dbReference type="ARBA" id="ARBA00022980"/>
    </source>
</evidence>
<keyword evidence="6" id="KW-1185">Reference proteome</keyword>
<reference evidence="6" key="1">
    <citation type="submission" date="2016-10" db="EMBL/GenBank/DDBJ databases">
        <authorList>
            <person name="Varghese N."/>
            <person name="Submissions S."/>
        </authorList>
    </citation>
    <scope>NUCLEOTIDE SEQUENCE [LARGE SCALE GENOMIC DNA]</scope>
    <source>
        <strain evidence="6">CGMCC 1.8711</strain>
    </source>
</reference>
<proteinExistence type="inferred from homology"/>
<dbReference type="SUPFAM" id="SSF160374">
    <property type="entry name" value="RplX-like"/>
    <property type="match status" value="1"/>
</dbReference>
<dbReference type="Gene3D" id="3.10.20.10">
    <property type="match status" value="1"/>
</dbReference>
<evidence type="ECO:0000313" key="6">
    <source>
        <dbReference type="Proteomes" id="UP000243250"/>
    </source>
</evidence>
<dbReference type="InterPro" id="IPR023573">
    <property type="entry name" value="Ribosomal_eL20_dom"/>
</dbReference>
<comment type="subunit">
    <text evidence="3">Part of the 50S ribosomal subunit. Binds 23S rRNA.</text>
</comment>
<dbReference type="EMBL" id="FOYS01000001">
    <property type="protein sequence ID" value="SFR33099.1"/>
    <property type="molecule type" value="Genomic_DNA"/>
</dbReference>
<gene>
    <name evidence="3" type="primary">rpl18a</name>
    <name evidence="3" type="synonym">rpl20e</name>
    <name evidence="3" type="synonym">rplX</name>
    <name evidence="5" type="ORF">SAMN04488124_0240</name>
</gene>
<evidence type="ECO:0000259" key="4">
    <source>
        <dbReference type="Pfam" id="PF01775"/>
    </source>
</evidence>
<dbReference type="Pfam" id="PF01775">
    <property type="entry name" value="Ribosomal_L18A"/>
    <property type="match status" value="1"/>
</dbReference>
<dbReference type="GO" id="GO:0006412">
    <property type="term" value="P:translation"/>
    <property type="evidence" value="ECO:0007669"/>
    <property type="project" value="UniProtKB-UniRule"/>
</dbReference>
<dbReference type="Proteomes" id="UP000243250">
    <property type="component" value="Unassembled WGS sequence"/>
</dbReference>
<dbReference type="GO" id="GO:0070180">
    <property type="term" value="F:large ribosomal subunit rRNA binding"/>
    <property type="evidence" value="ECO:0007669"/>
    <property type="project" value="UniProtKB-UniRule"/>
</dbReference>
<dbReference type="InterPro" id="IPR028877">
    <property type="entry name" value="Ribosomal_eL20"/>
</dbReference>
<dbReference type="STRING" id="555875.SAMN04488124_0240"/>
<protein>
    <recommendedName>
        <fullName evidence="3">Large ribosomal subunit protein eL20</fullName>
    </recommendedName>
</protein>
<dbReference type="NCBIfam" id="NF001981">
    <property type="entry name" value="PRK00773.1-1"/>
    <property type="match status" value="1"/>
</dbReference>
<dbReference type="GO" id="GO:0005840">
    <property type="term" value="C:ribosome"/>
    <property type="evidence" value="ECO:0007669"/>
    <property type="project" value="UniProtKB-KW"/>
</dbReference>
<feature type="domain" description="Large ribosomal subunit protein eL20" evidence="4">
    <location>
        <begin position="1"/>
        <end position="55"/>
    </location>
</feature>